<keyword evidence="6" id="KW-1185">Reference proteome</keyword>
<dbReference type="InterPro" id="IPR036188">
    <property type="entry name" value="FAD/NAD-bd_sf"/>
</dbReference>
<dbReference type="PRINTS" id="PR00420">
    <property type="entry name" value="RNGMNOXGNASE"/>
</dbReference>
<dbReference type="SUPFAM" id="SSF51905">
    <property type="entry name" value="FAD/NAD(P)-binding domain"/>
    <property type="match status" value="1"/>
</dbReference>
<dbReference type="Pfam" id="PF21274">
    <property type="entry name" value="Rng_hyd_C"/>
    <property type="match status" value="1"/>
</dbReference>
<sequence>MTDVLIVGAGPAGLLLASELRLAGVDTVIVERHAQRPDFCRGFNLNARALDLLARRDLSARLVDEGWQVPHAAFSGLPVTLTLAGTHTDHPYSLGIPQTRVEELLEEHALGRGADIRRGHELRALEQDSESVTATVTTSDGEYRVRAAYLVGCDGGRSTVRKQAGFAFPGTEATQFSLLGDVELAAPETLPFGTTTGPGGTVFVIPRPGYVRIITSDRQPPADKNAPVTLGLLQTAVDDALGRHVELRAARWLTRFGNAARQAAEYTQGRVILAGDAAHIHPPAGAIGVNVALDDAFNLGWKLAATVRGTAPAHLLDTYHAERHTAGAHVLANTQAQVLLGDANDQLKPLTDLLARVAGHPAGNRAFAETITGLDTRYPMRPDTDHPWLGRLAPDLALTTGDGRTRLAELLASGRGLLLDLTGGSAIRESAAGWANRVDLVTAACPDHPELHAILLRPDGHTAWLRTAGHHHADGLHQALQHWYGPAAPSDAASAETLHS</sequence>
<dbReference type="PANTHER" id="PTHR43004">
    <property type="entry name" value="TRK SYSTEM POTASSIUM UPTAKE PROTEIN"/>
    <property type="match status" value="1"/>
</dbReference>
<dbReference type="Pfam" id="PF01494">
    <property type="entry name" value="FAD_binding_3"/>
    <property type="match status" value="1"/>
</dbReference>
<dbReference type="Gene3D" id="3.40.30.120">
    <property type="match status" value="1"/>
</dbReference>
<dbReference type="InterPro" id="IPR050641">
    <property type="entry name" value="RIFMO-like"/>
</dbReference>
<dbReference type="Proteomes" id="UP001230654">
    <property type="component" value="Unassembled WGS sequence"/>
</dbReference>
<comment type="cofactor">
    <cofactor evidence="1">
        <name>FAD</name>
        <dbReference type="ChEBI" id="CHEBI:57692"/>
    </cofactor>
</comment>
<evidence type="ECO:0000256" key="2">
    <source>
        <dbReference type="ARBA" id="ARBA00022630"/>
    </source>
</evidence>
<evidence type="ECO:0000313" key="6">
    <source>
        <dbReference type="Proteomes" id="UP001230654"/>
    </source>
</evidence>
<protein>
    <submittedName>
        <fullName evidence="5">2-polyprenyl-6-methoxyphenol hydroxylase-like FAD-dependent oxidoreductase</fullName>
    </submittedName>
</protein>
<keyword evidence="3" id="KW-0274">FAD</keyword>
<comment type="caution">
    <text evidence="5">The sequence shown here is derived from an EMBL/GenBank/DDBJ whole genome shotgun (WGS) entry which is preliminary data.</text>
</comment>
<evidence type="ECO:0000256" key="3">
    <source>
        <dbReference type="ARBA" id="ARBA00022827"/>
    </source>
</evidence>
<name>A0ABU0NI85_STRRH</name>
<reference evidence="5 6" key="1">
    <citation type="submission" date="2023-07" db="EMBL/GenBank/DDBJ databases">
        <title>Comparative genomics of wheat-associated soil bacteria to identify genetic determinants of phenazine resistance.</title>
        <authorList>
            <person name="Mouncey N."/>
        </authorList>
    </citation>
    <scope>NUCLEOTIDE SEQUENCE [LARGE SCALE GENOMIC DNA]</scope>
    <source>
        <strain evidence="5 6">B2I6</strain>
    </source>
</reference>
<dbReference type="Gene3D" id="3.30.70.2450">
    <property type="match status" value="1"/>
</dbReference>
<dbReference type="PANTHER" id="PTHR43004:SF19">
    <property type="entry name" value="BINDING MONOOXYGENASE, PUTATIVE (JCVI)-RELATED"/>
    <property type="match status" value="1"/>
</dbReference>
<dbReference type="RefSeq" id="WP_307160898.1">
    <property type="nucleotide sequence ID" value="NZ_JAUSWV010000001.1"/>
</dbReference>
<accession>A0ABU0NI85</accession>
<feature type="domain" description="FAD-binding" evidence="4">
    <location>
        <begin position="2"/>
        <end position="333"/>
    </location>
</feature>
<keyword evidence="2" id="KW-0285">Flavoprotein</keyword>
<evidence type="ECO:0000313" key="5">
    <source>
        <dbReference type="EMBL" id="MDQ0578275.1"/>
    </source>
</evidence>
<dbReference type="EMBL" id="JAUSWV010000001">
    <property type="protein sequence ID" value="MDQ0578275.1"/>
    <property type="molecule type" value="Genomic_DNA"/>
</dbReference>
<dbReference type="Gene3D" id="3.50.50.60">
    <property type="entry name" value="FAD/NAD(P)-binding domain"/>
    <property type="match status" value="1"/>
</dbReference>
<proteinExistence type="predicted"/>
<gene>
    <name evidence="5" type="ORF">QF030_000453</name>
</gene>
<evidence type="ECO:0000259" key="4">
    <source>
        <dbReference type="Pfam" id="PF01494"/>
    </source>
</evidence>
<organism evidence="5 6">
    <name type="scientific">Streptomyces rishiriensis</name>
    <dbReference type="NCBI Taxonomy" id="68264"/>
    <lineage>
        <taxon>Bacteria</taxon>
        <taxon>Bacillati</taxon>
        <taxon>Actinomycetota</taxon>
        <taxon>Actinomycetes</taxon>
        <taxon>Kitasatosporales</taxon>
        <taxon>Streptomycetaceae</taxon>
        <taxon>Streptomyces</taxon>
    </lineage>
</organism>
<evidence type="ECO:0000256" key="1">
    <source>
        <dbReference type="ARBA" id="ARBA00001974"/>
    </source>
</evidence>
<dbReference type="InterPro" id="IPR002938">
    <property type="entry name" value="FAD-bd"/>
</dbReference>